<keyword evidence="4" id="KW-1185">Reference proteome</keyword>
<comment type="caution">
    <text evidence="3">The sequence shown here is derived from an EMBL/GenBank/DDBJ whole genome shotgun (WGS) entry which is preliminary data.</text>
</comment>
<evidence type="ECO:0000313" key="4">
    <source>
        <dbReference type="Proteomes" id="UP001066276"/>
    </source>
</evidence>
<feature type="chain" id="PRO_5043451332" evidence="2">
    <location>
        <begin position="25"/>
        <end position="82"/>
    </location>
</feature>
<accession>A0AAV7WIW7</accession>
<feature type="non-terminal residue" evidence="3">
    <location>
        <position position="82"/>
    </location>
</feature>
<gene>
    <name evidence="3" type="ORF">NDU88_000236</name>
</gene>
<protein>
    <submittedName>
        <fullName evidence="3">Uncharacterized protein</fullName>
    </submittedName>
</protein>
<feature type="region of interest" description="Disordered" evidence="1">
    <location>
        <begin position="36"/>
        <end position="55"/>
    </location>
</feature>
<organism evidence="3 4">
    <name type="scientific">Pleurodeles waltl</name>
    <name type="common">Iberian ribbed newt</name>
    <dbReference type="NCBI Taxonomy" id="8319"/>
    <lineage>
        <taxon>Eukaryota</taxon>
        <taxon>Metazoa</taxon>
        <taxon>Chordata</taxon>
        <taxon>Craniata</taxon>
        <taxon>Vertebrata</taxon>
        <taxon>Euteleostomi</taxon>
        <taxon>Amphibia</taxon>
        <taxon>Batrachia</taxon>
        <taxon>Caudata</taxon>
        <taxon>Salamandroidea</taxon>
        <taxon>Salamandridae</taxon>
        <taxon>Pleurodelinae</taxon>
        <taxon>Pleurodeles</taxon>
    </lineage>
</organism>
<reference evidence="3" key="1">
    <citation type="journal article" date="2022" name="bioRxiv">
        <title>Sequencing and chromosome-scale assembly of the giantPleurodeles waltlgenome.</title>
        <authorList>
            <person name="Brown T."/>
            <person name="Elewa A."/>
            <person name="Iarovenko S."/>
            <person name="Subramanian E."/>
            <person name="Araus A.J."/>
            <person name="Petzold A."/>
            <person name="Susuki M."/>
            <person name="Suzuki K.-i.T."/>
            <person name="Hayashi T."/>
            <person name="Toyoda A."/>
            <person name="Oliveira C."/>
            <person name="Osipova E."/>
            <person name="Leigh N.D."/>
            <person name="Simon A."/>
            <person name="Yun M.H."/>
        </authorList>
    </citation>
    <scope>NUCLEOTIDE SEQUENCE</scope>
    <source>
        <strain evidence="3">20211129_DDA</strain>
        <tissue evidence="3">Liver</tissue>
    </source>
</reference>
<sequence>TLPALTPVPVSCGLHSLLYTLAAALPLSSLVCISSPPSVSSASPTFTPASQHSPTPSLFAPPLALLPPAHSLYPLLICRRFR</sequence>
<evidence type="ECO:0000313" key="3">
    <source>
        <dbReference type="EMBL" id="KAJ1212581.1"/>
    </source>
</evidence>
<proteinExistence type="predicted"/>
<keyword evidence="2" id="KW-0732">Signal</keyword>
<feature type="signal peptide" evidence="2">
    <location>
        <begin position="1"/>
        <end position="24"/>
    </location>
</feature>
<dbReference type="Proteomes" id="UP001066276">
    <property type="component" value="Chromosome 1_1"/>
</dbReference>
<dbReference type="AlphaFoldDB" id="A0AAV7WIW7"/>
<evidence type="ECO:0000256" key="1">
    <source>
        <dbReference type="SAM" id="MobiDB-lite"/>
    </source>
</evidence>
<feature type="non-terminal residue" evidence="3">
    <location>
        <position position="1"/>
    </location>
</feature>
<dbReference type="EMBL" id="JANPWB010000001">
    <property type="protein sequence ID" value="KAJ1212581.1"/>
    <property type="molecule type" value="Genomic_DNA"/>
</dbReference>
<name>A0AAV7WIW7_PLEWA</name>
<evidence type="ECO:0000256" key="2">
    <source>
        <dbReference type="SAM" id="SignalP"/>
    </source>
</evidence>